<feature type="non-terminal residue" evidence="1">
    <location>
        <position position="1"/>
    </location>
</feature>
<feature type="non-terminal residue" evidence="1">
    <location>
        <position position="187"/>
    </location>
</feature>
<protein>
    <submittedName>
        <fullName evidence="1">Uncharacterized protein</fullName>
    </submittedName>
</protein>
<gene>
    <name evidence="1" type="ORF">OH76DRAFT_1316031</name>
</gene>
<accession>A0A371DCI5</accession>
<name>A0A371DCI5_9APHY</name>
<reference evidence="1 2" key="1">
    <citation type="journal article" date="2018" name="Biotechnol. Biofuels">
        <title>Integrative visual omics of the white-rot fungus Polyporus brumalis exposes the biotechnological potential of its oxidative enzymes for delignifying raw plant biomass.</title>
        <authorList>
            <person name="Miyauchi S."/>
            <person name="Rancon A."/>
            <person name="Drula E."/>
            <person name="Hage H."/>
            <person name="Chaduli D."/>
            <person name="Favel A."/>
            <person name="Grisel S."/>
            <person name="Henrissat B."/>
            <person name="Herpoel-Gimbert I."/>
            <person name="Ruiz-Duenas F.J."/>
            <person name="Chevret D."/>
            <person name="Hainaut M."/>
            <person name="Lin J."/>
            <person name="Wang M."/>
            <person name="Pangilinan J."/>
            <person name="Lipzen A."/>
            <person name="Lesage-Meessen L."/>
            <person name="Navarro D."/>
            <person name="Riley R."/>
            <person name="Grigoriev I.V."/>
            <person name="Zhou S."/>
            <person name="Raouche S."/>
            <person name="Rosso M.N."/>
        </authorList>
    </citation>
    <scope>NUCLEOTIDE SEQUENCE [LARGE SCALE GENOMIC DNA]</scope>
    <source>
        <strain evidence="1 2">BRFM 1820</strain>
    </source>
</reference>
<proteinExistence type="predicted"/>
<dbReference type="OrthoDB" id="3257409at2759"/>
<keyword evidence="2" id="KW-1185">Reference proteome</keyword>
<evidence type="ECO:0000313" key="1">
    <source>
        <dbReference type="EMBL" id="RDX50223.1"/>
    </source>
</evidence>
<organism evidence="1 2">
    <name type="scientific">Lentinus brumalis</name>
    <dbReference type="NCBI Taxonomy" id="2498619"/>
    <lineage>
        <taxon>Eukaryota</taxon>
        <taxon>Fungi</taxon>
        <taxon>Dikarya</taxon>
        <taxon>Basidiomycota</taxon>
        <taxon>Agaricomycotina</taxon>
        <taxon>Agaricomycetes</taxon>
        <taxon>Polyporales</taxon>
        <taxon>Polyporaceae</taxon>
        <taxon>Lentinus</taxon>
    </lineage>
</organism>
<dbReference type="Proteomes" id="UP000256964">
    <property type="component" value="Unassembled WGS sequence"/>
</dbReference>
<dbReference type="STRING" id="139420.A0A371DCI5"/>
<dbReference type="EMBL" id="KZ857400">
    <property type="protein sequence ID" value="RDX50223.1"/>
    <property type="molecule type" value="Genomic_DNA"/>
</dbReference>
<evidence type="ECO:0000313" key="2">
    <source>
        <dbReference type="Proteomes" id="UP000256964"/>
    </source>
</evidence>
<dbReference type="AlphaFoldDB" id="A0A371DCI5"/>
<sequence>EDLTERDMEYLRPFALKVSTHMSDKTFAQCAYAFPQAKLSSWKAIQARIAQMSGYKPEVYDCCVNSCCCFVGPHADAETCPYCPERRRDARGRARKHFIYLPLIPRLKAYLANPELAKKMQYRGREHDHEDGKVKDVPDSRHYRSLLGQKVVVSGRELPHKFFEDPRDVALGLSTDGFAIFRRRTKT</sequence>